<keyword evidence="6" id="KW-1185">Reference proteome</keyword>
<evidence type="ECO:0008006" key="7">
    <source>
        <dbReference type="Google" id="ProtNLM"/>
    </source>
</evidence>
<dbReference type="AlphaFoldDB" id="A0A9N7ZBE0"/>
<evidence type="ECO:0000313" key="6">
    <source>
        <dbReference type="Proteomes" id="UP001153269"/>
    </source>
</evidence>
<dbReference type="Pfam" id="PF02827">
    <property type="entry name" value="PKI"/>
    <property type="match status" value="1"/>
</dbReference>
<reference evidence="5" key="1">
    <citation type="submission" date="2020-03" db="EMBL/GenBank/DDBJ databases">
        <authorList>
            <person name="Weist P."/>
        </authorList>
    </citation>
    <scope>NUCLEOTIDE SEQUENCE</scope>
</reference>
<feature type="region of interest" description="Disordered" evidence="4">
    <location>
        <begin position="147"/>
        <end position="238"/>
    </location>
</feature>
<comment type="similarity">
    <text evidence="2">Belongs to the PKI family.</text>
</comment>
<evidence type="ECO:0000256" key="1">
    <source>
        <dbReference type="ARBA" id="ARBA00002844"/>
    </source>
</evidence>
<evidence type="ECO:0000313" key="5">
    <source>
        <dbReference type="EMBL" id="CAB1455564.1"/>
    </source>
</evidence>
<dbReference type="Proteomes" id="UP001153269">
    <property type="component" value="Unassembled WGS sequence"/>
</dbReference>
<dbReference type="InterPro" id="IPR004171">
    <property type="entry name" value="cAMP_dep_PKI"/>
</dbReference>
<gene>
    <name evidence="5" type="ORF">PLEPLA_LOCUS43345</name>
</gene>
<protein>
    <recommendedName>
        <fullName evidence="7">cAMP-dependent protein kinase inhibitor gamma</fullName>
    </recommendedName>
</protein>
<evidence type="ECO:0000256" key="3">
    <source>
        <dbReference type="ARBA" id="ARBA00023013"/>
    </source>
</evidence>
<dbReference type="PANTHER" id="PTHR15416">
    <property type="entry name" value="CAMP-DEPENDENT PROTEIN KINASE INHIBITOR/PKI"/>
    <property type="match status" value="1"/>
</dbReference>
<dbReference type="GO" id="GO:0004862">
    <property type="term" value="F:cAMP-dependent protein kinase inhibitor activity"/>
    <property type="evidence" value="ECO:0007669"/>
    <property type="project" value="InterPro"/>
</dbReference>
<comment type="caution">
    <text evidence="5">The sequence shown here is derived from an EMBL/GenBank/DDBJ whole genome shotgun (WGS) entry which is preliminary data.</text>
</comment>
<proteinExistence type="inferred from homology"/>
<keyword evidence="3" id="KW-0649">Protein kinase inhibitor</keyword>
<feature type="region of interest" description="Disordered" evidence="4">
    <location>
        <begin position="25"/>
        <end position="92"/>
    </location>
</feature>
<evidence type="ECO:0000256" key="2">
    <source>
        <dbReference type="ARBA" id="ARBA00006393"/>
    </source>
</evidence>
<accession>A0A9N7ZBE0</accession>
<evidence type="ECO:0000256" key="4">
    <source>
        <dbReference type="SAM" id="MobiDB-lite"/>
    </source>
</evidence>
<feature type="compositionally biased region" description="Basic and acidic residues" evidence="4">
    <location>
        <begin position="196"/>
        <end position="233"/>
    </location>
</feature>
<organism evidence="5 6">
    <name type="scientific">Pleuronectes platessa</name>
    <name type="common">European plaice</name>
    <dbReference type="NCBI Taxonomy" id="8262"/>
    <lineage>
        <taxon>Eukaryota</taxon>
        <taxon>Metazoa</taxon>
        <taxon>Chordata</taxon>
        <taxon>Craniata</taxon>
        <taxon>Vertebrata</taxon>
        <taxon>Euteleostomi</taxon>
        <taxon>Actinopterygii</taxon>
        <taxon>Neopterygii</taxon>
        <taxon>Teleostei</taxon>
        <taxon>Neoteleostei</taxon>
        <taxon>Acanthomorphata</taxon>
        <taxon>Carangaria</taxon>
        <taxon>Pleuronectiformes</taxon>
        <taxon>Pleuronectoidei</taxon>
        <taxon>Pleuronectidae</taxon>
        <taxon>Pleuronectes</taxon>
    </lineage>
</organism>
<comment type="function">
    <text evidence="1">Extremely potent competitive inhibitor of cAMP-dependent protein kinase activity, this protein interacts with the catalytic subunit of the enzyme after the cAMP-induced dissociation of its regulatory chains.</text>
</comment>
<name>A0A9N7ZBE0_PLEPL</name>
<feature type="compositionally biased region" description="Basic residues" evidence="4">
    <location>
        <begin position="25"/>
        <end position="52"/>
    </location>
</feature>
<feature type="compositionally biased region" description="Pro residues" evidence="4">
    <location>
        <begin position="57"/>
        <end position="84"/>
    </location>
</feature>
<dbReference type="EMBL" id="CADEAL010004262">
    <property type="protein sequence ID" value="CAB1455564.1"/>
    <property type="molecule type" value="Genomic_DNA"/>
</dbReference>
<sequence>MERFNSSAVRRHNLFLVVCRRCHEKTPRSSRRKRRKRKRRRERRRLLTRLHHTVPDPSHPPVLAPAPAPAPSPAPGPAPPPGPAPARLSPPAWELTADPWCQIPVVTSGEPEETRPRCNASAGHGQMMDVETSYSDFINCDRTGRRNAVPDIEGQEKSTASTSDLSKDLAGMDLKAAEGDPGASPAPEAEGSTAKTPREVEARPKPSRAETDGGRAEERRVERGESGERRERVFFPTGHETPRLAAGLIPASTALDAQLFIGPC</sequence>
<feature type="region of interest" description="Disordered" evidence="4">
    <location>
        <begin position="105"/>
        <end position="124"/>
    </location>
</feature>